<dbReference type="InterPro" id="IPR039183">
    <property type="entry name" value="CCD66"/>
</dbReference>
<dbReference type="Pfam" id="PF15236">
    <property type="entry name" value="CCDC66"/>
    <property type="match status" value="1"/>
</dbReference>
<feature type="region of interest" description="Disordered" evidence="1">
    <location>
        <begin position="173"/>
        <end position="231"/>
    </location>
</feature>
<feature type="compositionally biased region" description="Basic and acidic residues" evidence="1">
    <location>
        <begin position="1"/>
        <end position="15"/>
    </location>
</feature>
<feature type="domain" description="CCDC66" evidence="2">
    <location>
        <begin position="55"/>
        <end position="171"/>
    </location>
</feature>
<dbReference type="InterPro" id="IPR040467">
    <property type="entry name" value="CCDC66_dom"/>
</dbReference>
<proteinExistence type="predicted"/>
<dbReference type="PANTHER" id="PTHR22736:SF2">
    <property type="entry name" value="COILED-COIL DOMAIN-CONTAINING PROTEIN 66"/>
    <property type="match status" value="1"/>
</dbReference>
<organism evidence="3 4">
    <name type="scientific">Diabrotica balteata</name>
    <name type="common">Banded cucumber beetle</name>
    <dbReference type="NCBI Taxonomy" id="107213"/>
    <lineage>
        <taxon>Eukaryota</taxon>
        <taxon>Metazoa</taxon>
        <taxon>Ecdysozoa</taxon>
        <taxon>Arthropoda</taxon>
        <taxon>Hexapoda</taxon>
        <taxon>Insecta</taxon>
        <taxon>Pterygota</taxon>
        <taxon>Neoptera</taxon>
        <taxon>Endopterygota</taxon>
        <taxon>Coleoptera</taxon>
        <taxon>Polyphaga</taxon>
        <taxon>Cucujiformia</taxon>
        <taxon>Chrysomeloidea</taxon>
        <taxon>Chrysomelidae</taxon>
        <taxon>Galerucinae</taxon>
        <taxon>Diabroticina</taxon>
        <taxon>Diabroticites</taxon>
        <taxon>Diabrotica</taxon>
    </lineage>
</organism>
<feature type="compositionally biased region" description="Basic and acidic residues" evidence="1">
    <location>
        <begin position="176"/>
        <end position="187"/>
    </location>
</feature>
<feature type="region of interest" description="Disordered" evidence="1">
    <location>
        <begin position="1"/>
        <end position="64"/>
    </location>
</feature>
<protein>
    <recommendedName>
        <fullName evidence="2">CCDC66 domain-containing protein</fullName>
    </recommendedName>
</protein>
<keyword evidence="4" id="KW-1185">Reference proteome</keyword>
<feature type="region of interest" description="Disordered" evidence="1">
    <location>
        <begin position="90"/>
        <end position="111"/>
    </location>
</feature>
<accession>A0A9N9XGU8</accession>
<name>A0A9N9XGU8_DIABA</name>
<feature type="region of interest" description="Disordered" evidence="1">
    <location>
        <begin position="388"/>
        <end position="467"/>
    </location>
</feature>
<dbReference type="GO" id="GO:0008017">
    <property type="term" value="F:microtubule binding"/>
    <property type="evidence" value="ECO:0007669"/>
    <property type="project" value="TreeGrafter"/>
</dbReference>
<dbReference type="Proteomes" id="UP001153709">
    <property type="component" value="Chromosome 9"/>
</dbReference>
<feature type="compositionally biased region" description="Polar residues" evidence="1">
    <location>
        <begin position="50"/>
        <end position="61"/>
    </location>
</feature>
<dbReference type="GO" id="GO:0060271">
    <property type="term" value="P:cilium assembly"/>
    <property type="evidence" value="ECO:0007669"/>
    <property type="project" value="TreeGrafter"/>
</dbReference>
<dbReference type="AlphaFoldDB" id="A0A9N9XGU8"/>
<dbReference type="GO" id="GO:0005929">
    <property type="term" value="C:cilium"/>
    <property type="evidence" value="ECO:0007669"/>
    <property type="project" value="TreeGrafter"/>
</dbReference>
<evidence type="ECO:0000259" key="2">
    <source>
        <dbReference type="Pfam" id="PF15236"/>
    </source>
</evidence>
<dbReference type="OrthoDB" id="10042846at2759"/>
<feature type="compositionally biased region" description="Basic and acidic residues" evidence="1">
    <location>
        <begin position="432"/>
        <end position="445"/>
    </location>
</feature>
<reference evidence="3" key="1">
    <citation type="submission" date="2022-01" db="EMBL/GenBank/DDBJ databases">
        <authorList>
            <person name="King R."/>
        </authorList>
    </citation>
    <scope>NUCLEOTIDE SEQUENCE</scope>
</reference>
<dbReference type="GO" id="GO:0005874">
    <property type="term" value="C:microtubule"/>
    <property type="evidence" value="ECO:0007669"/>
    <property type="project" value="TreeGrafter"/>
</dbReference>
<feature type="compositionally biased region" description="Basic and acidic residues" evidence="1">
    <location>
        <begin position="388"/>
        <end position="404"/>
    </location>
</feature>
<evidence type="ECO:0000313" key="4">
    <source>
        <dbReference type="Proteomes" id="UP001153709"/>
    </source>
</evidence>
<dbReference type="PANTHER" id="PTHR22736">
    <property type="entry name" value="COILED-COIL DOMAIN-CONTAINING PROTEIN 66"/>
    <property type="match status" value="1"/>
</dbReference>
<evidence type="ECO:0000313" key="3">
    <source>
        <dbReference type="EMBL" id="CAG9841109.1"/>
    </source>
</evidence>
<sequence>MKWGDKAFEKSDLHEPPNWVKRGLKGGEIIVNNTSPAESPEQRYEEERPQTGSSYSQTRGQNIPIDSIELAERERRRQLALAHQEAIRLQLEDREKRRKEEKERRIKEEYEEELRIEREQEMERKRKEQELHILQEKQERDRKRKEAIQEAIELAQKEAQLVKMRKNKNHFINTDIDEKNSESKGKFTELPNVDKSPEVSTFDNKEKKSNSDQLNNTKILPPRSDSVNNDINNNLEIRGKSISPRQIKDTENNAKIVSPRNNTIENQTPTPSTSFTNLLSTPRIENNLALVIPAPIENLQNLQYALLIPTTPQNVTIPMKLPATEVINRTENRILTPTQFRDKNKKFCDSSTQTDESIFVRTESSCDNREKITREKLTNLDLSYDNRNRKERRSRSESLEERPKWGVNRPPTRYIKQSEKDPLYQRRKLRQKQRESKTYDDKNSSDESQTASPRSYRKKGCMDKRHSRNQWRKDEILTRNIRMYQTEIIPLESDKDHIYYKRSDCCCFCRCGRHRCSDGSVKVDILKIDHHSPRDVHMERTDKLPELDVNEDMLDKLSSLHNGLLMKQEQWESMRMPSPAASTSWQ</sequence>
<dbReference type="EMBL" id="OU898284">
    <property type="protein sequence ID" value="CAG9841109.1"/>
    <property type="molecule type" value="Genomic_DNA"/>
</dbReference>
<feature type="compositionally biased region" description="Basic residues" evidence="1">
    <location>
        <begin position="455"/>
        <end position="467"/>
    </location>
</feature>
<gene>
    <name evidence="3" type="ORF">DIABBA_LOCUS13700</name>
</gene>
<evidence type="ECO:0000256" key="1">
    <source>
        <dbReference type="SAM" id="MobiDB-lite"/>
    </source>
</evidence>
<feature type="compositionally biased region" description="Basic and acidic residues" evidence="1">
    <location>
        <begin position="40"/>
        <end position="49"/>
    </location>
</feature>